<evidence type="ECO:0000256" key="7">
    <source>
        <dbReference type="ARBA" id="ARBA00023224"/>
    </source>
</evidence>
<keyword evidence="7" id="KW-0807">Transducer</keyword>
<dbReference type="PRINTS" id="PR00237">
    <property type="entry name" value="GPCRRHODOPSN"/>
</dbReference>
<protein>
    <submittedName>
        <fullName evidence="10">Opsin</fullName>
    </submittedName>
</protein>
<gene>
    <name evidence="10" type="primary">Nvop26</name>
</gene>
<feature type="transmembrane region" description="Helical" evidence="8">
    <location>
        <begin position="47"/>
        <end position="68"/>
    </location>
</feature>
<evidence type="ECO:0000256" key="4">
    <source>
        <dbReference type="ARBA" id="ARBA00023040"/>
    </source>
</evidence>
<evidence type="ECO:0000256" key="8">
    <source>
        <dbReference type="SAM" id="Phobius"/>
    </source>
</evidence>
<proteinExistence type="predicted"/>
<dbReference type="PROSITE" id="PS50262">
    <property type="entry name" value="G_PROTEIN_RECEP_F1_2"/>
    <property type="match status" value="1"/>
</dbReference>
<feature type="transmembrane region" description="Helical" evidence="8">
    <location>
        <begin position="88"/>
        <end position="108"/>
    </location>
</feature>
<evidence type="ECO:0000259" key="9">
    <source>
        <dbReference type="PROSITE" id="PS50262"/>
    </source>
</evidence>
<organism evidence="10">
    <name type="scientific">Nematostella vectensis</name>
    <name type="common">Starlet sea anemone</name>
    <dbReference type="NCBI Taxonomy" id="45351"/>
    <lineage>
        <taxon>Eukaryota</taxon>
        <taxon>Metazoa</taxon>
        <taxon>Cnidaria</taxon>
        <taxon>Anthozoa</taxon>
        <taxon>Hexacorallia</taxon>
        <taxon>Actiniaria</taxon>
        <taxon>Edwardsiidae</taxon>
        <taxon>Nematostella</taxon>
    </lineage>
</organism>
<feature type="transmembrane region" description="Helical" evidence="8">
    <location>
        <begin position="264"/>
        <end position="285"/>
    </location>
</feature>
<keyword evidence="5 8" id="KW-0472">Membrane</keyword>
<feature type="transmembrane region" description="Helical" evidence="8">
    <location>
        <begin position="129"/>
        <end position="148"/>
    </location>
</feature>
<dbReference type="GO" id="GO:0004930">
    <property type="term" value="F:G protein-coupled receptor activity"/>
    <property type="evidence" value="ECO:0007669"/>
    <property type="project" value="UniProtKB-KW"/>
</dbReference>
<dbReference type="InterPro" id="IPR000276">
    <property type="entry name" value="GPCR_Rhodpsn"/>
</dbReference>
<evidence type="ECO:0000313" key="10">
    <source>
        <dbReference type="EMBL" id="FAA00409.1"/>
    </source>
</evidence>
<dbReference type="InterPro" id="IPR017452">
    <property type="entry name" value="GPCR_Rhodpsn_7TM"/>
</dbReference>
<feature type="transmembrane region" description="Helical" evidence="8">
    <location>
        <begin position="175"/>
        <end position="198"/>
    </location>
</feature>
<evidence type="ECO:0000256" key="2">
    <source>
        <dbReference type="ARBA" id="ARBA00022692"/>
    </source>
</evidence>
<evidence type="ECO:0000256" key="6">
    <source>
        <dbReference type="ARBA" id="ARBA00023170"/>
    </source>
</evidence>
<dbReference type="Pfam" id="PF00001">
    <property type="entry name" value="7tm_1"/>
    <property type="match status" value="1"/>
</dbReference>
<keyword evidence="2 8" id="KW-0812">Transmembrane</keyword>
<reference evidence="10" key="1">
    <citation type="journal article" date="2008" name="Curr. Biol.">
        <title>Evolution and functional diversity of jellyfish opsins.</title>
        <authorList>
            <person name="Suga H."/>
            <person name="Schmid V."/>
            <person name="Gehring W.J."/>
        </authorList>
    </citation>
    <scope>NUCLEOTIDE SEQUENCE</scope>
</reference>
<dbReference type="Gene3D" id="1.20.1070.10">
    <property type="entry name" value="Rhodopsin 7-helix transmembrane proteins"/>
    <property type="match status" value="1"/>
</dbReference>
<dbReference type="PANTHER" id="PTHR24240">
    <property type="entry name" value="OPSIN"/>
    <property type="match status" value="1"/>
</dbReference>
<evidence type="ECO:0000256" key="3">
    <source>
        <dbReference type="ARBA" id="ARBA00022989"/>
    </source>
</evidence>
<feature type="transmembrane region" description="Helical" evidence="8">
    <location>
        <begin position="233"/>
        <end position="258"/>
    </location>
</feature>
<keyword evidence="4" id="KW-0297">G-protein coupled receptor</keyword>
<dbReference type="InterPro" id="IPR050125">
    <property type="entry name" value="GPCR_opsins"/>
</dbReference>
<sequence>MVGLSGTSYNAYAVGILLILLTGVGTNGCLLFFLFRNKQSRQRVLTPYLVGISAANSTMIETCLPITFTNAMSHRWLFNDVVCRVEGFIAGTAAISMMLTLACIVYKVHKGMTHILVRNRALYKRSRRPWGLIAGVWLASAVTMLPPLTGVTSMTYEAGQTNCAPNWRPEDTRDIIYAVSLTTIVFIVPMSACIFYLVRIRVTLSRLHVHQSRPRSRFALAYKGITKMVGVSVAMYVVTWMPYCVCVFVSLCGGASLLRSPSVTFIPHLIAKSSFLWMPIIYFLLYNRFKNFSSTSSRASTRKPREASYQLNKQRKSIQAQFTEVCLESAMVGPTRNPYTASPLDLSRGALKYNI</sequence>
<dbReference type="EMBL" id="BR000682">
    <property type="protein sequence ID" value="FAA00409.1"/>
    <property type="molecule type" value="Genomic_DNA"/>
</dbReference>
<keyword evidence="6" id="KW-0675">Receptor</keyword>
<name>A9UMZ2_NEMVE</name>
<keyword evidence="3 8" id="KW-1133">Transmembrane helix</keyword>
<evidence type="ECO:0000256" key="1">
    <source>
        <dbReference type="ARBA" id="ARBA00004141"/>
    </source>
</evidence>
<accession>A9UMZ2</accession>
<feature type="domain" description="G-protein coupled receptors family 1 profile" evidence="9">
    <location>
        <begin position="26"/>
        <end position="282"/>
    </location>
</feature>
<comment type="subcellular location">
    <subcellularLocation>
        <location evidence="1">Membrane</location>
        <topology evidence="1">Multi-pass membrane protein</topology>
    </subcellularLocation>
</comment>
<dbReference type="GO" id="GO:0016020">
    <property type="term" value="C:membrane"/>
    <property type="evidence" value="ECO:0007669"/>
    <property type="project" value="UniProtKB-SubCell"/>
</dbReference>
<dbReference type="SUPFAM" id="SSF81321">
    <property type="entry name" value="Family A G protein-coupled receptor-like"/>
    <property type="match status" value="1"/>
</dbReference>
<dbReference type="AlphaFoldDB" id="A9UMZ2"/>
<feature type="transmembrane region" description="Helical" evidence="8">
    <location>
        <begin position="12"/>
        <end position="35"/>
    </location>
</feature>
<evidence type="ECO:0000256" key="5">
    <source>
        <dbReference type="ARBA" id="ARBA00023136"/>
    </source>
</evidence>